<comment type="caution">
    <text evidence="3">The sequence shown here is derived from an EMBL/GenBank/DDBJ whole genome shotgun (WGS) entry which is preliminary data.</text>
</comment>
<feature type="chain" id="PRO_5046991702" evidence="1">
    <location>
        <begin position="27"/>
        <end position="196"/>
    </location>
</feature>
<evidence type="ECO:0000313" key="4">
    <source>
        <dbReference type="Proteomes" id="UP001597438"/>
    </source>
</evidence>
<name>A0ABW5XBL0_9FLAO</name>
<evidence type="ECO:0000259" key="2">
    <source>
        <dbReference type="Pfam" id="PF04264"/>
    </source>
</evidence>
<evidence type="ECO:0000313" key="3">
    <source>
        <dbReference type="EMBL" id="MFD2835540.1"/>
    </source>
</evidence>
<keyword evidence="1" id="KW-0732">Signal</keyword>
<dbReference type="Gene3D" id="2.40.128.110">
    <property type="entry name" value="Lipid/polyisoprenoid-binding, YceI-like"/>
    <property type="match status" value="1"/>
</dbReference>
<dbReference type="EMBL" id="JBHUOJ010000041">
    <property type="protein sequence ID" value="MFD2835540.1"/>
    <property type="molecule type" value="Genomic_DNA"/>
</dbReference>
<reference evidence="4" key="1">
    <citation type="journal article" date="2019" name="Int. J. Syst. Evol. Microbiol.">
        <title>The Global Catalogue of Microorganisms (GCM) 10K type strain sequencing project: providing services to taxonomists for standard genome sequencing and annotation.</title>
        <authorList>
            <consortium name="The Broad Institute Genomics Platform"/>
            <consortium name="The Broad Institute Genome Sequencing Center for Infectious Disease"/>
            <person name="Wu L."/>
            <person name="Ma J."/>
        </authorList>
    </citation>
    <scope>NUCLEOTIDE SEQUENCE [LARGE SCALE GENOMIC DNA]</scope>
    <source>
        <strain evidence="4">KCTC 52925</strain>
    </source>
</reference>
<dbReference type="RefSeq" id="WP_251742283.1">
    <property type="nucleotide sequence ID" value="NZ_JBHUOJ010000041.1"/>
</dbReference>
<gene>
    <name evidence="3" type="ORF">ACFSYS_19765</name>
</gene>
<proteinExistence type="predicted"/>
<accession>A0ABW5XBL0</accession>
<feature type="signal peptide" evidence="1">
    <location>
        <begin position="1"/>
        <end position="26"/>
    </location>
</feature>
<dbReference type="Proteomes" id="UP001597438">
    <property type="component" value="Unassembled WGS sequence"/>
</dbReference>
<dbReference type="InterPro" id="IPR036761">
    <property type="entry name" value="TTHA0802/YceI-like_sf"/>
</dbReference>
<feature type="domain" description="Lipid/polyisoprenoid-binding YceI-like" evidence="2">
    <location>
        <begin position="29"/>
        <end position="193"/>
    </location>
</feature>
<dbReference type="InterPro" id="IPR007372">
    <property type="entry name" value="Lipid/polyisoprenoid-bd_YceI"/>
</dbReference>
<organism evidence="3 4">
    <name type="scientific">Christiangramia antarctica</name>
    <dbReference type="NCBI Taxonomy" id="2058158"/>
    <lineage>
        <taxon>Bacteria</taxon>
        <taxon>Pseudomonadati</taxon>
        <taxon>Bacteroidota</taxon>
        <taxon>Flavobacteriia</taxon>
        <taxon>Flavobacteriales</taxon>
        <taxon>Flavobacteriaceae</taxon>
        <taxon>Christiangramia</taxon>
    </lineage>
</organism>
<evidence type="ECO:0000256" key="1">
    <source>
        <dbReference type="SAM" id="SignalP"/>
    </source>
</evidence>
<sequence>MKTYAKLKFLITVFLLGTVLNFNLQAQTYKLDNKSTQVIIEGTSNIHDWELKAEKCSGTLSVKTDDGKLEEIENLQFSVVAESLKSGKSGMDKNTYKALNTSEHKNISFKLDKVNSIEASSGDTYAVKSSGTLEVAGVKKTINLKFKIKMREDSAILTGRYKLDMTHYKIEPPTAVFGTITTGEIVIIKFETHFNK</sequence>
<dbReference type="Pfam" id="PF04264">
    <property type="entry name" value="YceI"/>
    <property type="match status" value="1"/>
</dbReference>
<dbReference type="SUPFAM" id="SSF101874">
    <property type="entry name" value="YceI-like"/>
    <property type="match status" value="1"/>
</dbReference>
<keyword evidence="4" id="KW-1185">Reference proteome</keyword>
<protein>
    <submittedName>
        <fullName evidence="3">YceI family protein</fullName>
    </submittedName>
</protein>